<dbReference type="GO" id="GO:0003700">
    <property type="term" value="F:DNA-binding transcription factor activity"/>
    <property type="evidence" value="ECO:0007669"/>
    <property type="project" value="InterPro"/>
</dbReference>
<evidence type="ECO:0000256" key="4">
    <source>
        <dbReference type="ARBA" id="ARBA00023163"/>
    </source>
</evidence>
<dbReference type="InterPro" id="IPR018060">
    <property type="entry name" value="HTH_AraC"/>
</dbReference>
<keyword evidence="3" id="KW-0010">Activator</keyword>
<organism evidence="6 7">
    <name type="scientific">Cohnella zeiphila</name>
    <dbReference type="NCBI Taxonomy" id="2761120"/>
    <lineage>
        <taxon>Bacteria</taxon>
        <taxon>Bacillati</taxon>
        <taxon>Bacillota</taxon>
        <taxon>Bacilli</taxon>
        <taxon>Bacillales</taxon>
        <taxon>Paenibacillaceae</taxon>
        <taxon>Cohnella</taxon>
    </lineage>
</organism>
<dbReference type="Gene3D" id="1.10.10.60">
    <property type="entry name" value="Homeodomain-like"/>
    <property type="match status" value="2"/>
</dbReference>
<keyword evidence="1" id="KW-0805">Transcription regulation</keyword>
<evidence type="ECO:0000256" key="2">
    <source>
        <dbReference type="ARBA" id="ARBA00023125"/>
    </source>
</evidence>
<dbReference type="PROSITE" id="PS00041">
    <property type="entry name" value="HTH_ARAC_FAMILY_1"/>
    <property type="match status" value="1"/>
</dbReference>
<proteinExistence type="predicted"/>
<gene>
    <name evidence="6" type="ORF">H7C18_11660</name>
</gene>
<evidence type="ECO:0000313" key="7">
    <source>
        <dbReference type="Proteomes" id="UP000564644"/>
    </source>
</evidence>
<dbReference type="EMBL" id="JACJVO010000012">
    <property type="protein sequence ID" value="MBB6731566.1"/>
    <property type="molecule type" value="Genomic_DNA"/>
</dbReference>
<evidence type="ECO:0000256" key="1">
    <source>
        <dbReference type="ARBA" id="ARBA00023015"/>
    </source>
</evidence>
<dbReference type="Pfam" id="PF12833">
    <property type="entry name" value="HTH_18"/>
    <property type="match status" value="1"/>
</dbReference>
<comment type="caution">
    <text evidence="6">The sequence shown here is derived from an EMBL/GenBank/DDBJ whole genome shotgun (WGS) entry which is preliminary data.</text>
</comment>
<dbReference type="PANTHER" id="PTHR46796">
    <property type="entry name" value="HTH-TYPE TRANSCRIPTIONAL ACTIVATOR RHAS-RELATED"/>
    <property type="match status" value="1"/>
</dbReference>
<dbReference type="InterPro" id="IPR009057">
    <property type="entry name" value="Homeodomain-like_sf"/>
</dbReference>
<accession>A0A7X0SKF4</accession>
<keyword evidence="2" id="KW-0238">DNA-binding</keyword>
<dbReference type="InterPro" id="IPR003313">
    <property type="entry name" value="AraC-bd"/>
</dbReference>
<dbReference type="Pfam" id="PF02311">
    <property type="entry name" value="AraC_binding"/>
    <property type="match status" value="1"/>
</dbReference>
<dbReference type="SUPFAM" id="SSF46689">
    <property type="entry name" value="Homeodomain-like"/>
    <property type="match status" value="2"/>
</dbReference>
<dbReference type="Proteomes" id="UP000564644">
    <property type="component" value="Unassembled WGS sequence"/>
</dbReference>
<protein>
    <submittedName>
        <fullName evidence="6">Helix-turn-helix transcriptional regulator</fullName>
    </submittedName>
</protein>
<dbReference type="InterPro" id="IPR037923">
    <property type="entry name" value="HTH-like"/>
</dbReference>
<keyword evidence="7" id="KW-1185">Reference proteome</keyword>
<dbReference type="InterPro" id="IPR050204">
    <property type="entry name" value="AraC_XylS_family_regulators"/>
</dbReference>
<dbReference type="GO" id="GO:0043565">
    <property type="term" value="F:sequence-specific DNA binding"/>
    <property type="evidence" value="ECO:0007669"/>
    <property type="project" value="InterPro"/>
</dbReference>
<evidence type="ECO:0000256" key="3">
    <source>
        <dbReference type="ARBA" id="ARBA00023159"/>
    </source>
</evidence>
<keyword evidence="4" id="KW-0804">Transcription</keyword>
<dbReference type="AlphaFoldDB" id="A0A7X0SKF4"/>
<dbReference type="PROSITE" id="PS01124">
    <property type="entry name" value="HTH_ARAC_FAMILY_2"/>
    <property type="match status" value="1"/>
</dbReference>
<dbReference type="InterPro" id="IPR018062">
    <property type="entry name" value="HTH_AraC-typ_CS"/>
</dbReference>
<dbReference type="SUPFAM" id="SSF51215">
    <property type="entry name" value="Regulatory protein AraC"/>
    <property type="match status" value="1"/>
</dbReference>
<reference evidence="6 7" key="1">
    <citation type="submission" date="2020-08" db="EMBL/GenBank/DDBJ databases">
        <title>Cohnella phylogeny.</title>
        <authorList>
            <person name="Dunlap C."/>
        </authorList>
    </citation>
    <scope>NUCLEOTIDE SEQUENCE [LARGE SCALE GENOMIC DNA]</scope>
    <source>
        <strain evidence="6 7">CBP 2801</strain>
    </source>
</reference>
<sequence>MTGICRFSVSSRLPFCYDEKKKTAQRGRAAVLREYEYEFAEFLYYTPGDLDKESGLWPVRGGRTLAKPNYRVGPKRIECWSLHLVREGRVRLEFDGGTADLGAGDLFCLFPDRAYTYFKPPEDSALRMSWLALDGQRVEPLLARIGMTPDKPYLGKPSPDGRIHEAAELAIEALANADQGQPASALELQALVGALFAELLRRTGTDSGKADTADWIKQCRSFMDLHATEGITVRQVADLAGVHRSYFSNEFTRQTGISPVKYLQRIRMEKAVRLLKDTDATVTEIALSLGYPNLHSFTRAFKMYYEASPLAVRQDGDGRRRFR</sequence>
<dbReference type="SMART" id="SM00342">
    <property type="entry name" value="HTH_ARAC"/>
    <property type="match status" value="1"/>
</dbReference>
<evidence type="ECO:0000259" key="5">
    <source>
        <dbReference type="PROSITE" id="PS01124"/>
    </source>
</evidence>
<feature type="domain" description="HTH araC/xylS-type" evidence="5">
    <location>
        <begin position="217"/>
        <end position="315"/>
    </location>
</feature>
<evidence type="ECO:0000313" key="6">
    <source>
        <dbReference type="EMBL" id="MBB6731566.1"/>
    </source>
</evidence>
<name>A0A7X0SKF4_9BACL</name>